<proteinExistence type="predicted"/>
<dbReference type="AlphaFoldDB" id="A0A2P2II83"/>
<sequence>MKIETKTNLNQNRSSEYKESSINLLSKTDTDPISDQEQKSTDLIF</sequence>
<evidence type="ECO:0000256" key="1">
    <source>
        <dbReference type="SAM" id="MobiDB-lite"/>
    </source>
</evidence>
<organism evidence="2">
    <name type="scientific">Rhizophora mucronata</name>
    <name type="common">Asiatic mangrove</name>
    <dbReference type="NCBI Taxonomy" id="61149"/>
    <lineage>
        <taxon>Eukaryota</taxon>
        <taxon>Viridiplantae</taxon>
        <taxon>Streptophyta</taxon>
        <taxon>Embryophyta</taxon>
        <taxon>Tracheophyta</taxon>
        <taxon>Spermatophyta</taxon>
        <taxon>Magnoliopsida</taxon>
        <taxon>eudicotyledons</taxon>
        <taxon>Gunneridae</taxon>
        <taxon>Pentapetalae</taxon>
        <taxon>rosids</taxon>
        <taxon>fabids</taxon>
        <taxon>Malpighiales</taxon>
        <taxon>Rhizophoraceae</taxon>
        <taxon>Rhizophora</taxon>
    </lineage>
</organism>
<feature type="compositionally biased region" description="Polar residues" evidence="1">
    <location>
        <begin position="1"/>
        <end position="35"/>
    </location>
</feature>
<accession>A0A2P2II83</accession>
<reference evidence="2" key="1">
    <citation type="submission" date="2018-02" db="EMBL/GenBank/DDBJ databases">
        <title>Rhizophora mucronata_Transcriptome.</title>
        <authorList>
            <person name="Meera S.P."/>
            <person name="Sreeshan A."/>
            <person name="Augustine A."/>
        </authorList>
    </citation>
    <scope>NUCLEOTIDE SEQUENCE</scope>
    <source>
        <tissue evidence="2">Leaf</tissue>
    </source>
</reference>
<evidence type="ECO:0000313" key="2">
    <source>
        <dbReference type="EMBL" id="MBW80911.1"/>
    </source>
</evidence>
<protein>
    <submittedName>
        <fullName evidence="2">Uncharacterized protein</fullName>
    </submittedName>
</protein>
<feature type="region of interest" description="Disordered" evidence="1">
    <location>
        <begin position="1"/>
        <end position="45"/>
    </location>
</feature>
<name>A0A2P2II83_RHIMU</name>
<feature type="compositionally biased region" description="Basic and acidic residues" evidence="1">
    <location>
        <begin position="36"/>
        <end position="45"/>
    </location>
</feature>
<dbReference type="EMBL" id="GGEC01000428">
    <property type="protein sequence ID" value="MBW80911.1"/>
    <property type="molecule type" value="Transcribed_RNA"/>
</dbReference>